<dbReference type="PANTHER" id="PTHR34696:SF1">
    <property type="entry name" value="PHOSPHORIBOSYLFORMYLGLYCINAMIDINE SYNTHASE SUBUNIT PURS"/>
    <property type="match status" value="1"/>
</dbReference>
<dbReference type="EMBL" id="CP016908">
    <property type="protein sequence ID" value="APR99357.1"/>
    <property type="molecule type" value="Genomic_DNA"/>
</dbReference>
<dbReference type="KEGG" id="pabo:BCY86_00690"/>
<dbReference type="PANTHER" id="PTHR34696">
    <property type="entry name" value="PHOSPHORIBOSYLFORMYLGLYCINAMIDINE SYNTHASE SUBUNIT PURS"/>
    <property type="match status" value="1"/>
</dbReference>
<dbReference type="AlphaFoldDB" id="A0A1L6MV69"/>
<sequence length="85" mass="9342">MLDPQGDAVGRMLEKLGFQEVKRVRVGKLIELDLDAHRTQDREYLLARLIQMADGLLANPVMETYEIQVEDSGSMDGGIGGAPKA</sequence>
<keyword evidence="3" id="KW-0547">Nucleotide-binding</keyword>
<reference evidence="7 8" key="1">
    <citation type="submission" date="2016-08" db="EMBL/GenBank/DDBJ databases">
        <title>Identification and validation of antigenic proteins from Pajaroellobacter abortibovis using de-novo genome sequence assembly and reverse vaccinology.</title>
        <authorList>
            <person name="Welly B.T."/>
            <person name="Miller M.R."/>
            <person name="Stott J.L."/>
            <person name="Blanchard M.T."/>
            <person name="Islas-Trejo A.D."/>
            <person name="O'Rourke S.M."/>
            <person name="Young A.E."/>
            <person name="Medrano J.F."/>
            <person name="Van Eenennaam A.L."/>
        </authorList>
    </citation>
    <scope>NUCLEOTIDE SEQUENCE [LARGE SCALE GENOMIC DNA]</scope>
    <source>
        <strain evidence="7 8">BTF92-0548A/99-0131</strain>
    </source>
</reference>
<dbReference type="NCBIfam" id="TIGR00302">
    <property type="entry name" value="phosphoribosylformylglycinamidine synthase subunit PurS"/>
    <property type="match status" value="1"/>
</dbReference>
<dbReference type="InterPro" id="IPR003850">
    <property type="entry name" value="PurS"/>
</dbReference>
<dbReference type="SUPFAM" id="SSF82697">
    <property type="entry name" value="PurS-like"/>
    <property type="match status" value="1"/>
</dbReference>
<evidence type="ECO:0000313" key="7">
    <source>
        <dbReference type="EMBL" id="APR99357.1"/>
    </source>
</evidence>
<organism evidence="7 8">
    <name type="scientific">Pajaroellobacter abortibovis</name>
    <dbReference type="NCBI Taxonomy" id="1882918"/>
    <lineage>
        <taxon>Bacteria</taxon>
        <taxon>Pseudomonadati</taxon>
        <taxon>Myxococcota</taxon>
        <taxon>Polyangia</taxon>
        <taxon>Polyangiales</taxon>
        <taxon>Polyangiaceae</taxon>
    </lineage>
</organism>
<protein>
    <recommendedName>
        <fullName evidence="6">Phosphoribosylformylglycinamidine synthase subunit PurS</fullName>
    </recommendedName>
</protein>
<dbReference type="Pfam" id="PF02700">
    <property type="entry name" value="PurS"/>
    <property type="match status" value="1"/>
</dbReference>
<keyword evidence="1" id="KW-0963">Cytoplasm</keyword>
<keyword evidence="5" id="KW-0067">ATP-binding</keyword>
<evidence type="ECO:0000256" key="2">
    <source>
        <dbReference type="ARBA" id="ARBA00022598"/>
    </source>
</evidence>
<dbReference type="Proteomes" id="UP000185544">
    <property type="component" value="Chromosome"/>
</dbReference>
<dbReference type="Gene3D" id="3.30.1280.10">
    <property type="entry name" value="Phosphoribosylformylglycinamidine synthase subunit PurS"/>
    <property type="match status" value="1"/>
</dbReference>
<keyword evidence="4" id="KW-0658">Purine biosynthesis</keyword>
<evidence type="ECO:0000256" key="4">
    <source>
        <dbReference type="ARBA" id="ARBA00022755"/>
    </source>
</evidence>
<dbReference type="STRING" id="1882918.BCY86_00690"/>
<dbReference type="GO" id="GO:0004642">
    <property type="term" value="F:phosphoribosylformylglycinamidine synthase activity"/>
    <property type="evidence" value="ECO:0007669"/>
    <property type="project" value="UniProtKB-UniRule"/>
</dbReference>
<accession>A0A1L6MV69</accession>
<evidence type="ECO:0000256" key="3">
    <source>
        <dbReference type="ARBA" id="ARBA00022741"/>
    </source>
</evidence>
<dbReference type="GO" id="GO:0009152">
    <property type="term" value="P:purine ribonucleotide biosynthetic process"/>
    <property type="evidence" value="ECO:0007669"/>
    <property type="project" value="UniProtKB-UniRule"/>
</dbReference>
<keyword evidence="8" id="KW-1185">Reference proteome</keyword>
<name>A0A1L6MV69_9BACT</name>
<keyword evidence="2" id="KW-0436">Ligase</keyword>
<evidence type="ECO:0000256" key="1">
    <source>
        <dbReference type="ARBA" id="ARBA00022490"/>
    </source>
</evidence>
<evidence type="ECO:0000313" key="8">
    <source>
        <dbReference type="Proteomes" id="UP000185544"/>
    </source>
</evidence>
<dbReference type="InterPro" id="IPR036604">
    <property type="entry name" value="PurS-like_sf"/>
</dbReference>
<dbReference type="GO" id="GO:0005524">
    <property type="term" value="F:ATP binding"/>
    <property type="evidence" value="ECO:0007669"/>
    <property type="project" value="UniProtKB-KW"/>
</dbReference>
<proteinExistence type="predicted"/>
<gene>
    <name evidence="7" type="ORF">BCY86_00690</name>
</gene>
<evidence type="ECO:0000256" key="6">
    <source>
        <dbReference type="NCBIfam" id="TIGR00302"/>
    </source>
</evidence>
<evidence type="ECO:0000256" key="5">
    <source>
        <dbReference type="ARBA" id="ARBA00022840"/>
    </source>
</evidence>